<feature type="binding site" description="axial binding residue" evidence="8">
    <location>
        <position position="444"/>
    </location>
    <ligand>
        <name>heme</name>
        <dbReference type="ChEBI" id="CHEBI:30413"/>
    </ligand>
    <ligandPart>
        <name>Fe</name>
        <dbReference type="ChEBI" id="CHEBI:18248"/>
    </ligandPart>
</feature>
<keyword evidence="10" id="KW-0732">Signal</keyword>
<evidence type="ECO:0000256" key="3">
    <source>
        <dbReference type="ARBA" id="ARBA00022617"/>
    </source>
</evidence>
<dbReference type="Gene3D" id="1.10.630.10">
    <property type="entry name" value="Cytochrome P450"/>
    <property type="match status" value="1"/>
</dbReference>
<keyword evidence="3 8" id="KW-0349">Heme</keyword>
<dbReference type="PANTHER" id="PTHR24292:SF102">
    <property type="entry name" value="CYTOCHROME P450 FAMILY-RELATED"/>
    <property type="match status" value="1"/>
</dbReference>
<name>A0AAW2ZPL4_9EUKA</name>
<evidence type="ECO:0000256" key="7">
    <source>
        <dbReference type="ARBA" id="ARBA00023033"/>
    </source>
</evidence>
<protein>
    <submittedName>
        <fullName evidence="11">Cytochrome P450</fullName>
    </submittedName>
</protein>
<evidence type="ECO:0000256" key="10">
    <source>
        <dbReference type="SAM" id="SignalP"/>
    </source>
</evidence>
<dbReference type="InterPro" id="IPR001128">
    <property type="entry name" value="Cyt_P450"/>
</dbReference>
<dbReference type="GO" id="GO:0005506">
    <property type="term" value="F:iron ion binding"/>
    <property type="evidence" value="ECO:0007669"/>
    <property type="project" value="InterPro"/>
</dbReference>
<feature type="signal peptide" evidence="10">
    <location>
        <begin position="1"/>
        <end position="24"/>
    </location>
</feature>
<evidence type="ECO:0000256" key="2">
    <source>
        <dbReference type="ARBA" id="ARBA00010617"/>
    </source>
</evidence>
<keyword evidence="4 8" id="KW-0479">Metal-binding</keyword>
<dbReference type="PROSITE" id="PS00086">
    <property type="entry name" value="CYTOCHROME_P450"/>
    <property type="match status" value="1"/>
</dbReference>
<dbReference type="PRINTS" id="PR00385">
    <property type="entry name" value="P450"/>
</dbReference>
<dbReference type="SUPFAM" id="SSF48264">
    <property type="entry name" value="Cytochrome P450"/>
    <property type="match status" value="1"/>
</dbReference>
<comment type="caution">
    <text evidence="11">The sequence shown here is derived from an EMBL/GenBank/DDBJ whole genome shotgun (WGS) entry which is preliminary data.</text>
</comment>
<dbReference type="InterPro" id="IPR017972">
    <property type="entry name" value="Cyt_P450_CS"/>
</dbReference>
<accession>A0AAW2ZPL4</accession>
<sequence length="497" mass="57798">MILLSILTLSFLLFSLLIFKYEQTKKKYTQFPGWEQFVPPLWFAKRLPTFIRPHVNDALQVMWSHAREGYLKFGDTFKLVFPSLAYVFVSDPEFSKFVALNHDKYFEKNMKRSQAVRQVIGNNVFNSIEDSIWKRHRMLLNPAFSDKTMFVVADATTLVAQQLIQQIDADADRDVISDMSNLTLNAGFGHDFDAFSTESQSDPKSVMNSQARFFYNGTFFALFPKFMRSEKFRFIPFLDQYFSDLNTFSDAVNKIIEERLVGSENENNDILSLLINAAKSTRLDQVPDDSRPLSNKEMVSNCLMFIVAGHETTARTLAFGFRLLALNRHIQKRAQLHVDQVLGSAEHPTYEQMDQLTFIHNIMNETLRLYPAAVGTERIVIREFEFKNRKFPVGTHCLIHWNNMQRDDKYFENANDFRPERWDLDANKQKSFANTAFGVGKRSCIGKRFAEVEMVFVFAMILKRFNVECVDEMSELDLEVNMTLMAKTPIKLRFTKR</sequence>
<comment type="similarity">
    <text evidence="2 9">Belongs to the cytochrome P450 family.</text>
</comment>
<keyword evidence="7 9" id="KW-0503">Monooxygenase</keyword>
<dbReference type="InterPro" id="IPR036396">
    <property type="entry name" value="Cyt_P450_sf"/>
</dbReference>
<evidence type="ECO:0000313" key="12">
    <source>
        <dbReference type="Proteomes" id="UP001431209"/>
    </source>
</evidence>
<evidence type="ECO:0000256" key="6">
    <source>
        <dbReference type="ARBA" id="ARBA00023004"/>
    </source>
</evidence>
<proteinExistence type="inferred from homology"/>
<reference evidence="11 12" key="1">
    <citation type="submission" date="2024-03" db="EMBL/GenBank/DDBJ databases">
        <title>The Acrasis kona genome and developmental transcriptomes reveal deep origins of eukaryotic multicellular pathways.</title>
        <authorList>
            <person name="Sheikh S."/>
            <person name="Fu C.-J."/>
            <person name="Brown M.W."/>
            <person name="Baldauf S.L."/>
        </authorList>
    </citation>
    <scope>NUCLEOTIDE SEQUENCE [LARGE SCALE GENOMIC DNA]</scope>
    <source>
        <strain evidence="11 12">ATCC MYA-3509</strain>
    </source>
</reference>
<dbReference type="GO" id="GO:0016705">
    <property type="term" value="F:oxidoreductase activity, acting on paired donors, with incorporation or reduction of molecular oxygen"/>
    <property type="evidence" value="ECO:0007669"/>
    <property type="project" value="InterPro"/>
</dbReference>
<keyword evidence="12" id="KW-1185">Reference proteome</keyword>
<evidence type="ECO:0000256" key="8">
    <source>
        <dbReference type="PIRSR" id="PIRSR602401-1"/>
    </source>
</evidence>
<gene>
    <name evidence="11" type="ORF">AKO1_002322</name>
</gene>
<dbReference type="GO" id="GO:0020037">
    <property type="term" value="F:heme binding"/>
    <property type="evidence" value="ECO:0007669"/>
    <property type="project" value="InterPro"/>
</dbReference>
<keyword evidence="6 8" id="KW-0408">Iron</keyword>
<keyword evidence="5 9" id="KW-0560">Oxidoreductase</keyword>
<dbReference type="InterPro" id="IPR002401">
    <property type="entry name" value="Cyt_P450_E_grp-I"/>
</dbReference>
<dbReference type="Proteomes" id="UP001431209">
    <property type="component" value="Unassembled WGS sequence"/>
</dbReference>
<evidence type="ECO:0000313" key="11">
    <source>
        <dbReference type="EMBL" id="KAL0491179.1"/>
    </source>
</evidence>
<dbReference type="EMBL" id="JAOPGA020001768">
    <property type="protein sequence ID" value="KAL0491179.1"/>
    <property type="molecule type" value="Genomic_DNA"/>
</dbReference>
<evidence type="ECO:0000256" key="9">
    <source>
        <dbReference type="RuleBase" id="RU000461"/>
    </source>
</evidence>
<comment type="cofactor">
    <cofactor evidence="1 8">
        <name>heme</name>
        <dbReference type="ChEBI" id="CHEBI:30413"/>
    </cofactor>
</comment>
<dbReference type="PRINTS" id="PR00463">
    <property type="entry name" value="EP450I"/>
</dbReference>
<dbReference type="Pfam" id="PF00067">
    <property type="entry name" value="p450"/>
    <property type="match status" value="1"/>
</dbReference>
<dbReference type="PANTHER" id="PTHR24292">
    <property type="entry name" value="CYTOCHROME P450"/>
    <property type="match status" value="1"/>
</dbReference>
<dbReference type="AlphaFoldDB" id="A0AAW2ZPL4"/>
<evidence type="ECO:0000256" key="4">
    <source>
        <dbReference type="ARBA" id="ARBA00022723"/>
    </source>
</evidence>
<evidence type="ECO:0000256" key="1">
    <source>
        <dbReference type="ARBA" id="ARBA00001971"/>
    </source>
</evidence>
<dbReference type="GO" id="GO:0004497">
    <property type="term" value="F:monooxygenase activity"/>
    <property type="evidence" value="ECO:0007669"/>
    <property type="project" value="UniProtKB-KW"/>
</dbReference>
<organism evidence="11 12">
    <name type="scientific">Acrasis kona</name>
    <dbReference type="NCBI Taxonomy" id="1008807"/>
    <lineage>
        <taxon>Eukaryota</taxon>
        <taxon>Discoba</taxon>
        <taxon>Heterolobosea</taxon>
        <taxon>Tetramitia</taxon>
        <taxon>Eutetramitia</taxon>
        <taxon>Acrasidae</taxon>
        <taxon>Acrasis</taxon>
    </lineage>
</organism>
<feature type="chain" id="PRO_5043498191" evidence="10">
    <location>
        <begin position="25"/>
        <end position="497"/>
    </location>
</feature>
<dbReference type="InterPro" id="IPR050476">
    <property type="entry name" value="Insect_CytP450_Detox"/>
</dbReference>
<evidence type="ECO:0000256" key="5">
    <source>
        <dbReference type="ARBA" id="ARBA00023002"/>
    </source>
</evidence>